<accession>A0AAV7PG91</accession>
<sequence>MEVQSQPWVVWKVQDIMISEYRGGEKVTRIVSLFKKIPVDTKDIEGVDVREAVPEMARSPAGLADAIVMPSGRRVPQESGGTSEMSDS</sequence>
<evidence type="ECO:0000313" key="1">
    <source>
        <dbReference type="EMBL" id="KAJ1126100.1"/>
    </source>
</evidence>
<evidence type="ECO:0000313" key="2">
    <source>
        <dbReference type="Proteomes" id="UP001066276"/>
    </source>
</evidence>
<reference evidence="1" key="1">
    <citation type="journal article" date="2022" name="bioRxiv">
        <title>Sequencing and chromosome-scale assembly of the giantPleurodeles waltlgenome.</title>
        <authorList>
            <person name="Brown T."/>
            <person name="Elewa A."/>
            <person name="Iarovenko S."/>
            <person name="Subramanian E."/>
            <person name="Araus A.J."/>
            <person name="Petzold A."/>
            <person name="Susuki M."/>
            <person name="Suzuki K.-i.T."/>
            <person name="Hayashi T."/>
            <person name="Toyoda A."/>
            <person name="Oliveira C."/>
            <person name="Osipova E."/>
            <person name="Leigh N.D."/>
            <person name="Simon A."/>
            <person name="Yun M.H."/>
        </authorList>
    </citation>
    <scope>NUCLEOTIDE SEQUENCE</scope>
    <source>
        <strain evidence="1">20211129_DDA</strain>
        <tissue evidence="1">Liver</tissue>
    </source>
</reference>
<keyword evidence="2" id="KW-1185">Reference proteome</keyword>
<dbReference type="AlphaFoldDB" id="A0AAV7PG91"/>
<organism evidence="1 2">
    <name type="scientific">Pleurodeles waltl</name>
    <name type="common">Iberian ribbed newt</name>
    <dbReference type="NCBI Taxonomy" id="8319"/>
    <lineage>
        <taxon>Eukaryota</taxon>
        <taxon>Metazoa</taxon>
        <taxon>Chordata</taxon>
        <taxon>Craniata</taxon>
        <taxon>Vertebrata</taxon>
        <taxon>Euteleostomi</taxon>
        <taxon>Amphibia</taxon>
        <taxon>Batrachia</taxon>
        <taxon>Caudata</taxon>
        <taxon>Salamandroidea</taxon>
        <taxon>Salamandridae</taxon>
        <taxon>Pleurodelinae</taxon>
        <taxon>Pleurodeles</taxon>
    </lineage>
</organism>
<name>A0AAV7PG91_PLEWA</name>
<gene>
    <name evidence="1" type="ORF">NDU88_004510</name>
</gene>
<dbReference type="Proteomes" id="UP001066276">
    <property type="component" value="Chromosome 7"/>
</dbReference>
<protein>
    <submittedName>
        <fullName evidence="1">Uncharacterized protein</fullName>
    </submittedName>
</protein>
<proteinExistence type="predicted"/>
<dbReference type="EMBL" id="JANPWB010000011">
    <property type="protein sequence ID" value="KAJ1126100.1"/>
    <property type="molecule type" value="Genomic_DNA"/>
</dbReference>
<comment type="caution">
    <text evidence="1">The sequence shown here is derived from an EMBL/GenBank/DDBJ whole genome shotgun (WGS) entry which is preliminary data.</text>
</comment>